<keyword evidence="2 3" id="KW-0501">Molybdenum cofactor biosynthesis</keyword>
<comment type="function">
    <text evidence="3">Required for formate dehydrogenase (FDH) activity. Acts as a sulfur carrier protein that transfers sulfur from IscS to the molybdenum cofactor prior to its insertion into FDH.</text>
</comment>
<evidence type="ECO:0000256" key="3">
    <source>
        <dbReference type="HAMAP-Rule" id="MF_00187"/>
    </source>
</evidence>
<comment type="subcellular location">
    <subcellularLocation>
        <location evidence="3">Cytoplasm</location>
    </subcellularLocation>
</comment>
<comment type="similarity">
    <text evidence="3">Belongs to the FdhD family.</text>
</comment>
<comment type="caution">
    <text evidence="3">Lacks conserved residue(s) required for the propagation of feature annotation.</text>
</comment>
<proteinExistence type="inferred from homology"/>
<dbReference type="Gene3D" id="3.40.140.10">
    <property type="entry name" value="Cytidine Deaminase, domain 2"/>
    <property type="match status" value="1"/>
</dbReference>
<feature type="active site" description="Cysteine persulfide intermediate" evidence="3">
    <location>
        <position position="117"/>
    </location>
</feature>
<dbReference type="PANTHER" id="PTHR30592:SF1">
    <property type="entry name" value="SULFUR CARRIER PROTEIN FDHD"/>
    <property type="match status" value="1"/>
</dbReference>
<dbReference type="RefSeq" id="WP_284281756.1">
    <property type="nucleotide sequence ID" value="NZ_BSOJ01000026.1"/>
</dbReference>
<sequence length="281" mass="30120">MIARGEEVMPEGVASLAVFRHSQSGSRLENDHVAEEVPVAMVFNGISHVVMMASPCNLDDFALGFALSEGLIDKPSAFYGVDVLRSAKGIELRIEVSAACEYAIKARKRNLAGRTGCGLCGTESLDQINRDHPPVQALAIPAEAIDKAEQHLRKHQVLGQATGATHAAAWVTLSGDIVCIREDVGRHNALDKLIGAMARHRAVRPDGFCMVTSRASFEMVQKAVALQAPALVAISAPTALAIETAWAANLTLLGLARNGTWVAYAHGERVQNRQIQTIEDN</sequence>
<protein>
    <recommendedName>
        <fullName evidence="3">Sulfur carrier protein FdhD</fullName>
    </recommendedName>
</protein>
<dbReference type="SUPFAM" id="SSF53927">
    <property type="entry name" value="Cytidine deaminase-like"/>
    <property type="match status" value="1"/>
</dbReference>
<dbReference type="Proteomes" id="UP001156664">
    <property type="component" value="Unassembled WGS sequence"/>
</dbReference>
<accession>A0ABQ5YVU3</accession>
<gene>
    <name evidence="4" type="primary">fdhD_2</name>
    <name evidence="3" type="synonym">fdhD</name>
    <name evidence="4" type="ORF">GCM10007875_21340</name>
</gene>
<evidence type="ECO:0000256" key="1">
    <source>
        <dbReference type="ARBA" id="ARBA00022490"/>
    </source>
</evidence>
<dbReference type="PIRSF" id="PIRSF015626">
    <property type="entry name" value="FdhD"/>
    <property type="match status" value="1"/>
</dbReference>
<dbReference type="EMBL" id="BSOJ01000026">
    <property type="protein sequence ID" value="GLR27043.1"/>
    <property type="molecule type" value="Genomic_DNA"/>
</dbReference>
<evidence type="ECO:0000256" key="2">
    <source>
        <dbReference type="ARBA" id="ARBA00023150"/>
    </source>
</evidence>
<dbReference type="NCBIfam" id="TIGR00129">
    <property type="entry name" value="fdhD_narQ"/>
    <property type="match status" value="1"/>
</dbReference>
<dbReference type="Pfam" id="PF02634">
    <property type="entry name" value="FdhD-NarQ"/>
    <property type="match status" value="1"/>
</dbReference>
<keyword evidence="1 3" id="KW-0963">Cytoplasm</keyword>
<evidence type="ECO:0000313" key="5">
    <source>
        <dbReference type="Proteomes" id="UP001156664"/>
    </source>
</evidence>
<keyword evidence="5" id="KW-1185">Reference proteome</keyword>
<dbReference type="PANTHER" id="PTHR30592">
    <property type="entry name" value="FORMATE DEHYDROGENASE"/>
    <property type="match status" value="1"/>
</dbReference>
<dbReference type="Gene3D" id="3.10.20.10">
    <property type="match status" value="1"/>
</dbReference>
<reference evidence="5" key="1">
    <citation type="journal article" date="2019" name="Int. J. Syst. Evol. Microbiol.">
        <title>The Global Catalogue of Microorganisms (GCM) 10K type strain sequencing project: providing services to taxonomists for standard genome sequencing and annotation.</title>
        <authorList>
            <consortium name="The Broad Institute Genomics Platform"/>
            <consortium name="The Broad Institute Genome Sequencing Center for Infectious Disease"/>
            <person name="Wu L."/>
            <person name="Ma J."/>
        </authorList>
    </citation>
    <scope>NUCLEOTIDE SEQUENCE [LARGE SCALE GENOMIC DNA]</scope>
    <source>
        <strain evidence="5">NBRC 105857</strain>
    </source>
</reference>
<dbReference type="InterPro" id="IPR016193">
    <property type="entry name" value="Cytidine_deaminase-like"/>
</dbReference>
<organism evidence="4 5">
    <name type="scientific">Limnobacter litoralis</name>
    <dbReference type="NCBI Taxonomy" id="481366"/>
    <lineage>
        <taxon>Bacteria</taxon>
        <taxon>Pseudomonadati</taxon>
        <taxon>Pseudomonadota</taxon>
        <taxon>Betaproteobacteria</taxon>
        <taxon>Burkholderiales</taxon>
        <taxon>Burkholderiaceae</taxon>
        <taxon>Limnobacter</taxon>
    </lineage>
</organism>
<evidence type="ECO:0000313" key="4">
    <source>
        <dbReference type="EMBL" id="GLR27043.1"/>
    </source>
</evidence>
<dbReference type="HAMAP" id="MF_00187">
    <property type="entry name" value="FdhD"/>
    <property type="match status" value="1"/>
</dbReference>
<comment type="caution">
    <text evidence="4">The sequence shown here is derived from an EMBL/GenBank/DDBJ whole genome shotgun (WGS) entry which is preliminary data.</text>
</comment>
<name>A0ABQ5YVU3_9BURK</name>
<dbReference type="InterPro" id="IPR003786">
    <property type="entry name" value="FdhD"/>
</dbReference>